<name>A0A7C8ZTS0_OPUST</name>
<proteinExistence type="predicted"/>
<reference evidence="2" key="2">
    <citation type="submission" date="2020-07" db="EMBL/GenBank/DDBJ databases">
        <authorList>
            <person name="Vera ALvarez R."/>
            <person name="Arias-Moreno D.M."/>
            <person name="Jimenez-Jacinto V."/>
            <person name="Jimenez-Bremont J.F."/>
            <person name="Swaminathan K."/>
            <person name="Moose S.P."/>
            <person name="Guerrero-Gonzalez M.L."/>
            <person name="Marino-Ramirez L."/>
            <person name="Landsman D."/>
            <person name="Rodriguez-Kessler M."/>
            <person name="Delgado-Sanchez P."/>
        </authorList>
    </citation>
    <scope>NUCLEOTIDE SEQUENCE</scope>
    <source>
        <tissue evidence="2">Cladode</tissue>
    </source>
</reference>
<feature type="transmembrane region" description="Helical" evidence="1">
    <location>
        <begin position="67"/>
        <end position="88"/>
    </location>
</feature>
<accession>A0A7C8ZTS0</accession>
<evidence type="ECO:0000313" key="2">
    <source>
        <dbReference type="EMBL" id="MBA4650397.1"/>
    </source>
</evidence>
<keyword evidence="1" id="KW-0472">Membrane</keyword>
<dbReference type="EMBL" id="GISG01164971">
    <property type="protein sequence ID" value="MBA4650397.1"/>
    <property type="molecule type" value="Transcribed_RNA"/>
</dbReference>
<reference evidence="2" key="1">
    <citation type="journal article" date="2013" name="J. Plant Res.">
        <title>Effect of fungi and light on seed germination of three Opuntia species from semiarid lands of central Mexico.</title>
        <authorList>
            <person name="Delgado-Sanchez P."/>
            <person name="Jimenez-Bremont J.F."/>
            <person name="Guerrero-Gonzalez Mde L."/>
            <person name="Flores J."/>
        </authorList>
    </citation>
    <scope>NUCLEOTIDE SEQUENCE</scope>
    <source>
        <tissue evidence="2">Cladode</tissue>
    </source>
</reference>
<sequence length="101" mass="11672">MLYVLSSLWYVVCLDFKCDQVRELSVNVYSLGFGSRYCGGIFYLVMTLILGYFVCTLFWMKSNLIPASLIAWLFSILVCKNCPVYFVGKWSFATPPYFNLL</sequence>
<evidence type="ECO:0000256" key="1">
    <source>
        <dbReference type="SAM" id="Phobius"/>
    </source>
</evidence>
<protein>
    <submittedName>
        <fullName evidence="2">Uncharacterized protein</fullName>
    </submittedName>
</protein>
<dbReference type="AlphaFoldDB" id="A0A7C8ZTS0"/>
<organism evidence="2">
    <name type="scientific">Opuntia streptacantha</name>
    <name type="common">Prickly pear cactus</name>
    <name type="synonym">Opuntia cardona</name>
    <dbReference type="NCBI Taxonomy" id="393608"/>
    <lineage>
        <taxon>Eukaryota</taxon>
        <taxon>Viridiplantae</taxon>
        <taxon>Streptophyta</taxon>
        <taxon>Embryophyta</taxon>
        <taxon>Tracheophyta</taxon>
        <taxon>Spermatophyta</taxon>
        <taxon>Magnoliopsida</taxon>
        <taxon>eudicotyledons</taxon>
        <taxon>Gunneridae</taxon>
        <taxon>Pentapetalae</taxon>
        <taxon>Caryophyllales</taxon>
        <taxon>Cactineae</taxon>
        <taxon>Cactaceae</taxon>
        <taxon>Opuntioideae</taxon>
        <taxon>Opuntia</taxon>
    </lineage>
</organism>
<keyword evidence="1" id="KW-1133">Transmembrane helix</keyword>
<keyword evidence="1" id="KW-0812">Transmembrane</keyword>
<feature type="transmembrane region" description="Helical" evidence="1">
    <location>
        <begin position="40"/>
        <end position="60"/>
    </location>
</feature>